<dbReference type="InterPro" id="IPR023393">
    <property type="entry name" value="START-like_dom_sf"/>
</dbReference>
<evidence type="ECO:0000256" key="1">
    <source>
        <dbReference type="ARBA" id="ARBA00009744"/>
    </source>
</evidence>
<dbReference type="FunFam" id="3.30.530.20:FF:000007">
    <property type="entry name" value="Major pollen allergen Bet v 1-A"/>
    <property type="match status" value="1"/>
</dbReference>
<dbReference type="InterPro" id="IPR024949">
    <property type="entry name" value="Bet_v_I_allergen"/>
</dbReference>
<keyword evidence="6" id="KW-1185">Reference proteome</keyword>
<dbReference type="EMBL" id="PKMF04000435">
    <property type="protein sequence ID" value="KAK7831874.1"/>
    <property type="molecule type" value="Genomic_DNA"/>
</dbReference>
<dbReference type="GO" id="GO:0038023">
    <property type="term" value="F:signaling receptor activity"/>
    <property type="evidence" value="ECO:0007669"/>
    <property type="project" value="InterPro"/>
</dbReference>
<name>A0AAW0JXT2_QUESU</name>
<dbReference type="PANTHER" id="PTHR31213:SF157">
    <property type="entry name" value="MAJOR ALLERGEN MAL D 1-LIKE"/>
    <property type="match status" value="1"/>
</dbReference>
<organism evidence="5 6">
    <name type="scientific">Quercus suber</name>
    <name type="common">Cork oak</name>
    <dbReference type="NCBI Taxonomy" id="58331"/>
    <lineage>
        <taxon>Eukaryota</taxon>
        <taxon>Viridiplantae</taxon>
        <taxon>Streptophyta</taxon>
        <taxon>Embryophyta</taxon>
        <taxon>Tracheophyta</taxon>
        <taxon>Spermatophyta</taxon>
        <taxon>Magnoliopsida</taxon>
        <taxon>eudicotyledons</taxon>
        <taxon>Gunneridae</taxon>
        <taxon>Pentapetalae</taxon>
        <taxon>rosids</taxon>
        <taxon>fabids</taxon>
        <taxon>Fagales</taxon>
        <taxon>Fagaceae</taxon>
        <taxon>Quercus</taxon>
    </lineage>
</organism>
<gene>
    <name evidence="5" type="primary">PRU1_9</name>
    <name evidence="5" type="ORF">CFP56_027021</name>
</gene>
<evidence type="ECO:0000256" key="2">
    <source>
        <dbReference type="ARBA" id="ARBA00022821"/>
    </source>
</evidence>
<dbReference type="GO" id="GO:0005737">
    <property type="term" value="C:cytoplasm"/>
    <property type="evidence" value="ECO:0007669"/>
    <property type="project" value="TreeGrafter"/>
</dbReference>
<sequence>MKKNNLPDTHKFNSINTKLVLTNFQNSKSSASLNSFSSLTSKSLLYHSSMGVTTYNQEFTTTVAPARMFKAFILDSHNLMPKLMPQSIKSIEFIEGDGGVGSIKKTTFHEGSPFKYLKHKIDALEAENCSCKYSLIEGDVLGDKLESISYEVKFESTDGGSVCKMTSHYHTKGDFELKEEDIKDGKDKAMGMYKIVEEYLLANPNVYCEAKCAC</sequence>
<dbReference type="Gene3D" id="3.30.530.20">
    <property type="match status" value="1"/>
</dbReference>
<protein>
    <submittedName>
        <fullName evidence="5">Major allergen pru ar 1</fullName>
    </submittedName>
</protein>
<dbReference type="GO" id="GO:0005634">
    <property type="term" value="C:nucleus"/>
    <property type="evidence" value="ECO:0007669"/>
    <property type="project" value="TreeGrafter"/>
</dbReference>
<keyword evidence="2" id="KW-0611">Plant defense</keyword>
<dbReference type="InterPro" id="IPR050279">
    <property type="entry name" value="Plant_def-hormone_signal"/>
</dbReference>
<dbReference type="PRINTS" id="PR00634">
    <property type="entry name" value="BETALLERGEN"/>
</dbReference>
<evidence type="ECO:0000313" key="6">
    <source>
        <dbReference type="Proteomes" id="UP000237347"/>
    </source>
</evidence>
<proteinExistence type="inferred from homology"/>
<dbReference type="AlphaFoldDB" id="A0AAW0JXT2"/>
<dbReference type="InterPro" id="IPR000916">
    <property type="entry name" value="Bet_v_I/MLP"/>
</dbReference>
<accession>A0AAW0JXT2</accession>
<keyword evidence="3" id="KW-0568">Pathogenesis-related protein</keyword>
<reference evidence="5 6" key="1">
    <citation type="journal article" date="2018" name="Sci. Data">
        <title>The draft genome sequence of cork oak.</title>
        <authorList>
            <person name="Ramos A.M."/>
            <person name="Usie A."/>
            <person name="Barbosa P."/>
            <person name="Barros P.M."/>
            <person name="Capote T."/>
            <person name="Chaves I."/>
            <person name="Simoes F."/>
            <person name="Abreu I."/>
            <person name="Carrasquinho I."/>
            <person name="Faro C."/>
            <person name="Guimaraes J.B."/>
            <person name="Mendonca D."/>
            <person name="Nobrega F."/>
            <person name="Rodrigues L."/>
            <person name="Saibo N.J.M."/>
            <person name="Varela M.C."/>
            <person name="Egas C."/>
            <person name="Matos J."/>
            <person name="Miguel C.M."/>
            <person name="Oliveira M.M."/>
            <person name="Ricardo C.P."/>
            <person name="Goncalves S."/>
        </authorList>
    </citation>
    <scope>NUCLEOTIDE SEQUENCE [LARGE SCALE GENOMIC DNA]</scope>
    <source>
        <strain evidence="6">cv. HL8</strain>
    </source>
</reference>
<dbReference type="PANTHER" id="PTHR31213">
    <property type="entry name" value="OS08G0374000 PROTEIN-RELATED"/>
    <property type="match status" value="1"/>
</dbReference>
<dbReference type="SUPFAM" id="SSF55961">
    <property type="entry name" value="Bet v1-like"/>
    <property type="match status" value="1"/>
</dbReference>
<dbReference type="CDD" id="cd07816">
    <property type="entry name" value="Bet_v1-like"/>
    <property type="match status" value="1"/>
</dbReference>
<dbReference type="GO" id="GO:0006952">
    <property type="term" value="P:defense response"/>
    <property type="evidence" value="ECO:0007669"/>
    <property type="project" value="UniProtKB-KW"/>
</dbReference>
<dbReference type="GO" id="GO:0004864">
    <property type="term" value="F:protein phosphatase inhibitor activity"/>
    <property type="evidence" value="ECO:0007669"/>
    <property type="project" value="InterPro"/>
</dbReference>
<dbReference type="Pfam" id="PF00407">
    <property type="entry name" value="Bet_v_1"/>
    <property type="match status" value="1"/>
</dbReference>
<dbReference type="Proteomes" id="UP000237347">
    <property type="component" value="Unassembled WGS sequence"/>
</dbReference>
<comment type="similarity">
    <text evidence="1">Belongs to the BetVI family.</text>
</comment>
<dbReference type="GO" id="GO:0009738">
    <property type="term" value="P:abscisic acid-activated signaling pathway"/>
    <property type="evidence" value="ECO:0007669"/>
    <property type="project" value="InterPro"/>
</dbReference>
<feature type="domain" description="Bet v I/Major latex protein" evidence="4">
    <location>
        <begin position="54"/>
        <end position="203"/>
    </location>
</feature>
<evidence type="ECO:0000259" key="4">
    <source>
        <dbReference type="SMART" id="SM01037"/>
    </source>
</evidence>
<dbReference type="SMART" id="SM01037">
    <property type="entry name" value="Bet_v_1"/>
    <property type="match status" value="1"/>
</dbReference>
<evidence type="ECO:0000313" key="5">
    <source>
        <dbReference type="EMBL" id="KAK7831874.1"/>
    </source>
</evidence>
<comment type="caution">
    <text evidence="5">The sequence shown here is derived from an EMBL/GenBank/DDBJ whole genome shotgun (WGS) entry which is preliminary data.</text>
</comment>
<dbReference type="PROSITE" id="PS00451">
    <property type="entry name" value="PATHOGENESIS_BETVI"/>
    <property type="match status" value="1"/>
</dbReference>
<evidence type="ECO:0000256" key="3">
    <source>
        <dbReference type="ARBA" id="ARBA00023265"/>
    </source>
</evidence>
<dbReference type="GO" id="GO:0010427">
    <property type="term" value="F:abscisic acid binding"/>
    <property type="evidence" value="ECO:0007669"/>
    <property type="project" value="InterPro"/>
</dbReference>